<keyword evidence="2" id="KW-1185">Reference proteome</keyword>
<evidence type="ECO:0000313" key="1">
    <source>
        <dbReference type="EMBL" id="KAK3049932.1"/>
    </source>
</evidence>
<name>A0AAJ0G9T6_9PEZI</name>
<sequence length="139" mass="15186">MTKSLDPTRPINDNCGWEHVVTDLSTFHDYADASGMADRCRSIKDILETPLARLRGMFLGPVYGSDGSYDPGSQHQRGAPILCTEFGGVKIASGSDELQSEVWGYTTAQDSQDLLKRVENVMMATVRSGVVCGVVWTQL</sequence>
<dbReference type="Gene3D" id="3.20.20.80">
    <property type="entry name" value="Glycosidases"/>
    <property type="match status" value="1"/>
</dbReference>
<proteinExistence type="predicted"/>
<evidence type="ECO:0000313" key="2">
    <source>
        <dbReference type="Proteomes" id="UP001271007"/>
    </source>
</evidence>
<dbReference type="InterPro" id="IPR017853">
    <property type="entry name" value="GH"/>
</dbReference>
<organism evidence="1 2">
    <name type="scientific">Extremus antarcticus</name>
    <dbReference type="NCBI Taxonomy" id="702011"/>
    <lineage>
        <taxon>Eukaryota</taxon>
        <taxon>Fungi</taxon>
        <taxon>Dikarya</taxon>
        <taxon>Ascomycota</taxon>
        <taxon>Pezizomycotina</taxon>
        <taxon>Dothideomycetes</taxon>
        <taxon>Dothideomycetidae</taxon>
        <taxon>Mycosphaerellales</taxon>
        <taxon>Extremaceae</taxon>
        <taxon>Extremus</taxon>
    </lineage>
</organism>
<reference evidence="1" key="1">
    <citation type="submission" date="2023-04" db="EMBL/GenBank/DDBJ databases">
        <title>Black Yeasts Isolated from many extreme environments.</title>
        <authorList>
            <person name="Coleine C."/>
            <person name="Stajich J.E."/>
            <person name="Selbmann L."/>
        </authorList>
    </citation>
    <scope>NUCLEOTIDE SEQUENCE</scope>
    <source>
        <strain evidence="1">CCFEE 5312</strain>
    </source>
</reference>
<dbReference type="EMBL" id="JAWDJX010000036">
    <property type="protein sequence ID" value="KAK3049932.1"/>
    <property type="molecule type" value="Genomic_DNA"/>
</dbReference>
<comment type="caution">
    <text evidence="1">The sequence shown here is derived from an EMBL/GenBank/DDBJ whole genome shotgun (WGS) entry which is preliminary data.</text>
</comment>
<dbReference type="SUPFAM" id="SSF51445">
    <property type="entry name" value="(Trans)glycosidases"/>
    <property type="match status" value="1"/>
</dbReference>
<protein>
    <submittedName>
        <fullName evidence="1">Uncharacterized protein</fullName>
    </submittedName>
</protein>
<gene>
    <name evidence="1" type="ORF">LTR09_008852</name>
</gene>
<dbReference type="Proteomes" id="UP001271007">
    <property type="component" value="Unassembled WGS sequence"/>
</dbReference>
<accession>A0AAJ0G9T6</accession>
<dbReference type="AlphaFoldDB" id="A0AAJ0G9T6"/>